<comment type="caution">
    <text evidence="3">The sequence shown here is derived from an EMBL/GenBank/DDBJ whole genome shotgun (WGS) entry which is preliminary data.</text>
</comment>
<evidence type="ECO:0000259" key="2">
    <source>
        <dbReference type="Pfam" id="PF01693"/>
    </source>
</evidence>
<evidence type="ECO:0000256" key="1">
    <source>
        <dbReference type="SAM" id="MobiDB-lite"/>
    </source>
</evidence>
<keyword evidence="4" id="KW-1185">Reference proteome</keyword>
<feature type="compositionally biased region" description="Low complexity" evidence="1">
    <location>
        <begin position="113"/>
        <end position="140"/>
    </location>
</feature>
<reference evidence="4" key="1">
    <citation type="submission" date="2024-06" db="EMBL/GenBank/DDBJ databases">
        <title>Multi-omics analyses provide insights into the biosynthesis of the anticancer antibiotic pleurotin in Hohenbuehelia grisea.</title>
        <authorList>
            <person name="Weaver J.A."/>
            <person name="Alberti F."/>
        </authorList>
    </citation>
    <scope>NUCLEOTIDE SEQUENCE [LARGE SCALE GENOMIC DNA]</scope>
    <source>
        <strain evidence="4">T-177</strain>
    </source>
</reference>
<proteinExistence type="predicted"/>
<feature type="compositionally biased region" description="Polar residues" evidence="1">
    <location>
        <begin position="263"/>
        <end position="286"/>
    </location>
</feature>
<gene>
    <name evidence="3" type="ORF">HGRIS_002137</name>
</gene>
<organism evidence="3 4">
    <name type="scientific">Hohenbuehelia grisea</name>
    <dbReference type="NCBI Taxonomy" id="104357"/>
    <lineage>
        <taxon>Eukaryota</taxon>
        <taxon>Fungi</taxon>
        <taxon>Dikarya</taxon>
        <taxon>Basidiomycota</taxon>
        <taxon>Agaricomycotina</taxon>
        <taxon>Agaricomycetes</taxon>
        <taxon>Agaricomycetidae</taxon>
        <taxon>Agaricales</taxon>
        <taxon>Pleurotineae</taxon>
        <taxon>Pleurotaceae</taxon>
        <taxon>Hohenbuehelia</taxon>
    </lineage>
</organism>
<feature type="compositionally biased region" description="Pro residues" evidence="1">
    <location>
        <begin position="341"/>
        <end position="351"/>
    </location>
</feature>
<protein>
    <recommendedName>
        <fullName evidence="2">Ribonuclease H1 N-terminal domain-containing protein</fullName>
    </recommendedName>
</protein>
<evidence type="ECO:0000313" key="4">
    <source>
        <dbReference type="Proteomes" id="UP001556367"/>
    </source>
</evidence>
<accession>A0ABR3JJL1</accession>
<feature type="compositionally biased region" description="Polar residues" evidence="1">
    <location>
        <begin position="379"/>
        <end position="393"/>
    </location>
</feature>
<evidence type="ECO:0000313" key="3">
    <source>
        <dbReference type="EMBL" id="KAL0955955.1"/>
    </source>
</evidence>
<feature type="compositionally biased region" description="Low complexity" evidence="1">
    <location>
        <begin position="364"/>
        <end position="378"/>
    </location>
</feature>
<dbReference type="Pfam" id="PF01693">
    <property type="entry name" value="Cauli_VI"/>
    <property type="match status" value="1"/>
</dbReference>
<feature type="region of interest" description="Disordered" evidence="1">
    <location>
        <begin position="59"/>
        <end position="439"/>
    </location>
</feature>
<dbReference type="InterPro" id="IPR037056">
    <property type="entry name" value="RNase_H1_N_sf"/>
</dbReference>
<dbReference type="InterPro" id="IPR011320">
    <property type="entry name" value="RNase_H1_N"/>
</dbReference>
<feature type="compositionally biased region" description="Polar residues" evidence="1">
    <location>
        <begin position="65"/>
        <end position="79"/>
    </location>
</feature>
<feature type="compositionally biased region" description="Basic and acidic residues" evidence="1">
    <location>
        <begin position="205"/>
        <end position="214"/>
    </location>
</feature>
<dbReference type="Gene3D" id="3.40.970.10">
    <property type="entry name" value="Ribonuclease H1, N-terminal domain"/>
    <property type="match status" value="1"/>
</dbReference>
<sequence length="516" mass="55472">MAKQLWYVVIVGKRTGVFDTWIEAGPLTKVKHSIYQSFDDEAKAHRVYAQAERDGTVEVVGGHSAGSSNNGVSRAQSEPQVGRPRVQAPLRSNSGLESASAPIPQSSTHAPRSSRSSRAVQTARQPPRSPAALALPPASLFREAERTPRPSRRHLAPLTRSPSLSPPPTDQTCHDVTDTDVEGDPPVFDGSLHSDSEAESYPPLDRFRHVDTRPRGSARLSSRRSSSHSGRSSIGEDGYETCPEASDSDVPAVNNPVRKSRTWDSSILHRSSRSGRSQDLTSQVQDSPIRPPVSSPRVAPRREIANANSSLQVHLVPPPMQALGQSTFRSGNAPVARLSPPQIPSSVPQPPSLRGSPAPRTHGSSISLRASPTSTSSSGPTEVTQYNTLSPLRSPNLRMPDIASMSLVPGGEEDRTSAATPHAREVSRASTSRQSLPYSATDEAVQKLRQAFDNAKRLSNNGASASQTHRESIDAEYNRAGDNEHTEGGEVCHAWVVCSSCNGQNRCRARAPSSRV</sequence>
<feature type="compositionally biased region" description="Polar residues" evidence="1">
    <location>
        <begin position="428"/>
        <end position="438"/>
    </location>
</feature>
<dbReference type="EMBL" id="JASNQZ010000006">
    <property type="protein sequence ID" value="KAL0955955.1"/>
    <property type="molecule type" value="Genomic_DNA"/>
</dbReference>
<feature type="compositionally biased region" description="Basic and acidic residues" evidence="1">
    <location>
        <begin position="412"/>
        <end position="427"/>
    </location>
</feature>
<dbReference type="Proteomes" id="UP001556367">
    <property type="component" value="Unassembled WGS sequence"/>
</dbReference>
<feature type="compositionally biased region" description="Polar residues" evidence="1">
    <location>
        <begin position="90"/>
        <end position="111"/>
    </location>
</feature>
<feature type="domain" description="Ribonuclease H1 N-terminal" evidence="2">
    <location>
        <begin position="6"/>
        <end position="45"/>
    </location>
</feature>
<name>A0ABR3JJL1_9AGAR</name>